<dbReference type="Pfam" id="PF03747">
    <property type="entry name" value="ADP_ribosyl_GH"/>
    <property type="match status" value="2"/>
</dbReference>
<protein>
    <submittedName>
        <fullName evidence="2">ADP-ribosylglycohydrolase family protein</fullName>
    </submittedName>
</protein>
<feature type="binding site" evidence="1">
    <location>
        <position position="39"/>
    </location>
    <ligand>
        <name>Mg(2+)</name>
        <dbReference type="ChEBI" id="CHEBI:18420"/>
        <label>1</label>
    </ligand>
</feature>
<comment type="caution">
    <text evidence="2">The sequence shown here is derived from an EMBL/GenBank/DDBJ whole genome shotgun (WGS) entry which is preliminary data.</text>
</comment>
<sequence>MYGAIIGDLAGSIYEFAQTKRVFPISTNYLIEESSFYSDDTILTIAILDALLHDGDYEKYIRKYMQEYMDYKPDYKPYFKNPFSPGLIRWYQGSTTGNSKGNGAMMRISAIGYLCTNEQDVINQARLATLPTHNSDEAIQAAQIVARIIYYGNLGMTKQEIMTKMGISIAYQPFDKFNTTCNETLPNCLYALFSSENFEEAVKKSISFGGDTDTNACIVGSMAEALYGIDSNLILSAQKKIPQEFCDVLEKGYCKVKKKTIF</sequence>
<organism evidence="2 3">
    <name type="scientific">Candidatus Faecenecus gallistercoris</name>
    <dbReference type="NCBI Taxonomy" id="2840793"/>
    <lineage>
        <taxon>Bacteria</taxon>
        <taxon>Bacillati</taxon>
        <taxon>Bacillota</taxon>
        <taxon>Bacillota incertae sedis</taxon>
        <taxon>Candidatus Faecenecus</taxon>
    </lineage>
</organism>
<dbReference type="EMBL" id="DVFU01000097">
    <property type="protein sequence ID" value="HIQ65089.1"/>
    <property type="molecule type" value="Genomic_DNA"/>
</dbReference>
<dbReference type="InterPro" id="IPR050792">
    <property type="entry name" value="ADP-ribosylglycohydrolase"/>
</dbReference>
<dbReference type="Gene3D" id="1.10.4080.10">
    <property type="entry name" value="ADP-ribosylation/Crystallin J1"/>
    <property type="match status" value="1"/>
</dbReference>
<name>A0A9D1CLS0_9FIRM</name>
<reference evidence="2" key="2">
    <citation type="journal article" date="2021" name="PeerJ">
        <title>Extensive microbial diversity within the chicken gut microbiome revealed by metagenomics and culture.</title>
        <authorList>
            <person name="Gilroy R."/>
            <person name="Ravi A."/>
            <person name="Getino M."/>
            <person name="Pursley I."/>
            <person name="Horton D.L."/>
            <person name="Alikhan N.F."/>
            <person name="Baker D."/>
            <person name="Gharbi K."/>
            <person name="Hall N."/>
            <person name="Watson M."/>
            <person name="Adriaenssens E.M."/>
            <person name="Foster-Nyarko E."/>
            <person name="Jarju S."/>
            <person name="Secka A."/>
            <person name="Antonio M."/>
            <person name="Oren A."/>
            <person name="Chaudhuri R.R."/>
            <person name="La Ragione R."/>
            <person name="Hildebrand F."/>
            <person name="Pallen M.J."/>
        </authorList>
    </citation>
    <scope>NUCLEOTIDE SEQUENCE</scope>
    <source>
        <strain evidence="2">CHK165-10780</strain>
    </source>
</reference>
<feature type="binding site" evidence="1">
    <location>
        <position position="211"/>
    </location>
    <ligand>
        <name>Mg(2+)</name>
        <dbReference type="ChEBI" id="CHEBI:18420"/>
        <label>1</label>
    </ligand>
</feature>
<proteinExistence type="predicted"/>
<dbReference type="InterPro" id="IPR005502">
    <property type="entry name" value="Ribosyl_crysJ1"/>
</dbReference>
<accession>A0A9D1CLS0</accession>
<dbReference type="InterPro" id="IPR036705">
    <property type="entry name" value="Ribosyl_crysJ1_sf"/>
</dbReference>
<feature type="binding site" evidence="1">
    <location>
        <position position="40"/>
    </location>
    <ligand>
        <name>Mg(2+)</name>
        <dbReference type="ChEBI" id="CHEBI:18420"/>
        <label>1</label>
    </ligand>
</feature>
<feature type="binding site" evidence="1">
    <location>
        <position position="214"/>
    </location>
    <ligand>
        <name>Mg(2+)</name>
        <dbReference type="ChEBI" id="CHEBI:18420"/>
        <label>1</label>
    </ligand>
</feature>
<dbReference type="AlphaFoldDB" id="A0A9D1CLS0"/>
<dbReference type="SUPFAM" id="SSF101478">
    <property type="entry name" value="ADP-ribosylglycohydrolase"/>
    <property type="match status" value="1"/>
</dbReference>
<dbReference type="PANTHER" id="PTHR16222:SF12">
    <property type="entry name" value="ADP-RIBOSYLGLYCOHYDROLASE-RELATED"/>
    <property type="match status" value="1"/>
</dbReference>
<evidence type="ECO:0000256" key="1">
    <source>
        <dbReference type="PIRSR" id="PIRSR605502-1"/>
    </source>
</evidence>
<feature type="binding site" evidence="1">
    <location>
        <position position="213"/>
    </location>
    <ligand>
        <name>Mg(2+)</name>
        <dbReference type="ChEBI" id="CHEBI:18420"/>
        <label>1</label>
    </ligand>
</feature>
<gene>
    <name evidence="2" type="ORF">IAC85_05045</name>
</gene>
<dbReference type="Proteomes" id="UP000886725">
    <property type="component" value="Unassembled WGS sequence"/>
</dbReference>
<feature type="binding site" evidence="1">
    <location>
        <position position="38"/>
    </location>
    <ligand>
        <name>Mg(2+)</name>
        <dbReference type="ChEBI" id="CHEBI:18420"/>
        <label>1</label>
    </ligand>
</feature>
<keyword evidence="1" id="KW-0479">Metal-binding</keyword>
<comment type="cofactor">
    <cofactor evidence="1">
        <name>Mg(2+)</name>
        <dbReference type="ChEBI" id="CHEBI:18420"/>
    </cofactor>
    <text evidence="1">Binds 2 magnesium ions per subunit.</text>
</comment>
<dbReference type="PANTHER" id="PTHR16222">
    <property type="entry name" value="ADP-RIBOSYLGLYCOHYDROLASE"/>
    <property type="match status" value="1"/>
</dbReference>
<dbReference type="GO" id="GO:0046872">
    <property type="term" value="F:metal ion binding"/>
    <property type="evidence" value="ECO:0007669"/>
    <property type="project" value="UniProtKB-KW"/>
</dbReference>
<keyword evidence="1" id="KW-0460">Magnesium</keyword>
<evidence type="ECO:0000313" key="2">
    <source>
        <dbReference type="EMBL" id="HIQ65089.1"/>
    </source>
</evidence>
<evidence type="ECO:0000313" key="3">
    <source>
        <dbReference type="Proteomes" id="UP000886725"/>
    </source>
</evidence>
<reference evidence="2" key="1">
    <citation type="submission" date="2020-10" db="EMBL/GenBank/DDBJ databases">
        <authorList>
            <person name="Gilroy R."/>
        </authorList>
    </citation>
    <scope>NUCLEOTIDE SEQUENCE</scope>
    <source>
        <strain evidence="2">CHK165-10780</strain>
    </source>
</reference>